<dbReference type="InterPro" id="IPR012337">
    <property type="entry name" value="RNaseH-like_sf"/>
</dbReference>
<evidence type="ECO:0000259" key="1">
    <source>
        <dbReference type="Pfam" id="PF13456"/>
    </source>
</evidence>
<name>A0AAF0XQP4_DAUCS</name>
<dbReference type="InterPro" id="IPR052929">
    <property type="entry name" value="RNase_H-like_EbsB-rel"/>
</dbReference>
<dbReference type="GO" id="GO:0003676">
    <property type="term" value="F:nucleic acid binding"/>
    <property type="evidence" value="ECO:0007669"/>
    <property type="project" value="InterPro"/>
</dbReference>
<dbReference type="InterPro" id="IPR036397">
    <property type="entry name" value="RNaseH_sf"/>
</dbReference>
<evidence type="ECO:0000313" key="3">
    <source>
        <dbReference type="Proteomes" id="UP000077755"/>
    </source>
</evidence>
<sequence>MEESLSHLFWNCTLANWTWNYISSWWSINSLSFKSRPFSIPYLLSLKPQRHVSKIWRMVVSASLWSIWLARNDFVFNKSKINEKELTRLIFIRISKWGSASKIMPFGSDPLWNINPVGAINVHHFRDMTNFWKFKQEVYSTVCMVDAAWLATSDGSIKGGIGGIIKNKCGQILYCFSAPSYGYTIHEAEIEAILHVLSVFRSNPCLMHNSVICSDSVVAINAISAGLEYSFPLLVPDFSINEIFQNSVCLNFVPSDLNDEADQLAKDGLNRDQFSAFWSAQVF</sequence>
<dbReference type="PANTHER" id="PTHR47074">
    <property type="entry name" value="BNAC02G40300D PROTEIN"/>
    <property type="match status" value="1"/>
</dbReference>
<dbReference type="Gene3D" id="3.30.420.10">
    <property type="entry name" value="Ribonuclease H-like superfamily/Ribonuclease H"/>
    <property type="match status" value="1"/>
</dbReference>
<gene>
    <name evidence="2" type="ORF">DCAR_0832014</name>
</gene>
<dbReference type="GO" id="GO:0004523">
    <property type="term" value="F:RNA-DNA hybrid ribonuclease activity"/>
    <property type="evidence" value="ECO:0007669"/>
    <property type="project" value="InterPro"/>
</dbReference>
<feature type="domain" description="RNase H type-1" evidence="1">
    <location>
        <begin position="153"/>
        <end position="267"/>
    </location>
</feature>
<dbReference type="EMBL" id="CP093350">
    <property type="protein sequence ID" value="WOH12510.1"/>
    <property type="molecule type" value="Genomic_DNA"/>
</dbReference>
<dbReference type="Pfam" id="PF13456">
    <property type="entry name" value="RVT_3"/>
    <property type="match status" value="1"/>
</dbReference>
<accession>A0AAF0XQP4</accession>
<reference evidence="2" key="1">
    <citation type="journal article" date="2016" name="Nat. Genet.">
        <title>A high-quality carrot genome assembly provides new insights into carotenoid accumulation and asterid genome evolution.</title>
        <authorList>
            <person name="Iorizzo M."/>
            <person name="Ellison S."/>
            <person name="Senalik D."/>
            <person name="Zeng P."/>
            <person name="Satapoomin P."/>
            <person name="Huang J."/>
            <person name="Bowman M."/>
            <person name="Iovene M."/>
            <person name="Sanseverino W."/>
            <person name="Cavagnaro P."/>
            <person name="Yildiz M."/>
            <person name="Macko-Podgorni A."/>
            <person name="Moranska E."/>
            <person name="Grzebelus E."/>
            <person name="Grzebelus D."/>
            <person name="Ashrafi H."/>
            <person name="Zheng Z."/>
            <person name="Cheng S."/>
            <person name="Spooner D."/>
            <person name="Van Deynze A."/>
            <person name="Simon P."/>
        </authorList>
    </citation>
    <scope>NUCLEOTIDE SEQUENCE</scope>
    <source>
        <tissue evidence="2">Leaf</tissue>
    </source>
</reference>
<organism evidence="2 3">
    <name type="scientific">Daucus carota subsp. sativus</name>
    <name type="common">Carrot</name>
    <dbReference type="NCBI Taxonomy" id="79200"/>
    <lineage>
        <taxon>Eukaryota</taxon>
        <taxon>Viridiplantae</taxon>
        <taxon>Streptophyta</taxon>
        <taxon>Embryophyta</taxon>
        <taxon>Tracheophyta</taxon>
        <taxon>Spermatophyta</taxon>
        <taxon>Magnoliopsida</taxon>
        <taxon>eudicotyledons</taxon>
        <taxon>Gunneridae</taxon>
        <taxon>Pentapetalae</taxon>
        <taxon>asterids</taxon>
        <taxon>campanulids</taxon>
        <taxon>Apiales</taxon>
        <taxon>Apiaceae</taxon>
        <taxon>Apioideae</taxon>
        <taxon>Scandiceae</taxon>
        <taxon>Daucinae</taxon>
        <taxon>Daucus</taxon>
        <taxon>Daucus sect. Daucus</taxon>
    </lineage>
</organism>
<dbReference type="SUPFAM" id="SSF53098">
    <property type="entry name" value="Ribonuclease H-like"/>
    <property type="match status" value="1"/>
</dbReference>
<dbReference type="PANTHER" id="PTHR47074:SF11">
    <property type="entry name" value="REVERSE TRANSCRIPTASE-LIKE PROTEIN"/>
    <property type="match status" value="1"/>
</dbReference>
<dbReference type="InterPro" id="IPR002156">
    <property type="entry name" value="RNaseH_domain"/>
</dbReference>
<dbReference type="Proteomes" id="UP000077755">
    <property type="component" value="Chromosome 8"/>
</dbReference>
<dbReference type="AlphaFoldDB" id="A0AAF0XQP4"/>
<reference evidence="2" key="2">
    <citation type="submission" date="2022-03" db="EMBL/GenBank/DDBJ databases">
        <title>Draft title - Genomic analysis of global carrot germplasm unveils the trajectory of domestication and the origin of high carotenoid orange carrot.</title>
        <authorList>
            <person name="Iorizzo M."/>
            <person name="Ellison S."/>
            <person name="Senalik D."/>
            <person name="Macko-Podgorni A."/>
            <person name="Grzebelus D."/>
            <person name="Bostan H."/>
            <person name="Rolling W."/>
            <person name="Curaba J."/>
            <person name="Simon P."/>
        </authorList>
    </citation>
    <scope>NUCLEOTIDE SEQUENCE</scope>
    <source>
        <tissue evidence="2">Leaf</tissue>
    </source>
</reference>
<protein>
    <recommendedName>
        <fullName evidence="1">RNase H type-1 domain-containing protein</fullName>
    </recommendedName>
</protein>
<proteinExistence type="predicted"/>
<evidence type="ECO:0000313" key="2">
    <source>
        <dbReference type="EMBL" id="WOH12510.1"/>
    </source>
</evidence>
<keyword evidence="3" id="KW-1185">Reference proteome</keyword>
<dbReference type="KEGG" id="dcr:108198396"/>